<accession>A0ABD2IXH0</accession>
<feature type="compositionally biased region" description="Polar residues" evidence="1">
    <location>
        <begin position="26"/>
        <end position="48"/>
    </location>
</feature>
<dbReference type="Proteomes" id="UP001620626">
    <property type="component" value="Unassembled WGS sequence"/>
</dbReference>
<evidence type="ECO:0000256" key="1">
    <source>
        <dbReference type="SAM" id="MobiDB-lite"/>
    </source>
</evidence>
<reference evidence="2 3" key="1">
    <citation type="submission" date="2024-10" db="EMBL/GenBank/DDBJ databases">
        <authorList>
            <person name="Kim D."/>
        </authorList>
    </citation>
    <scope>NUCLEOTIDE SEQUENCE [LARGE SCALE GENOMIC DNA]</scope>
    <source>
        <strain evidence="2">BH-2024</strain>
    </source>
</reference>
<gene>
    <name evidence="2" type="ORF">niasHT_036901</name>
</gene>
<feature type="compositionally biased region" description="Polar residues" evidence="1">
    <location>
        <begin position="77"/>
        <end position="95"/>
    </location>
</feature>
<feature type="compositionally biased region" description="Basic and acidic residues" evidence="1">
    <location>
        <begin position="99"/>
        <end position="110"/>
    </location>
</feature>
<keyword evidence="3" id="KW-1185">Reference proteome</keyword>
<dbReference type="AlphaFoldDB" id="A0ABD2IXH0"/>
<comment type="caution">
    <text evidence="2">The sequence shown here is derived from an EMBL/GenBank/DDBJ whole genome shotgun (WGS) entry which is preliminary data.</text>
</comment>
<dbReference type="EMBL" id="JBICBT010001214">
    <property type="protein sequence ID" value="KAL3078018.1"/>
    <property type="molecule type" value="Genomic_DNA"/>
</dbReference>
<proteinExistence type="predicted"/>
<protein>
    <submittedName>
        <fullName evidence="2">Uncharacterized protein</fullName>
    </submittedName>
</protein>
<name>A0ABD2IXH0_9BILA</name>
<sequence length="161" mass="18182">MTGQRYYGHQPSGGHNNYGQFGGFHQQPSASYDYPPNQSYSNGYSNQHIPRPPGNYGRSQSDVHPYNHNQPPPGNYGRSQSDVHVHHQPTSYSNDSNEEAQRPEDSSDIASDKEVCMSTCKDFRLKKSCKKYNVKIGSIRCRCEWEGFLSFGKYCVAHIVG</sequence>
<evidence type="ECO:0000313" key="3">
    <source>
        <dbReference type="Proteomes" id="UP001620626"/>
    </source>
</evidence>
<evidence type="ECO:0000313" key="2">
    <source>
        <dbReference type="EMBL" id="KAL3078018.1"/>
    </source>
</evidence>
<feature type="region of interest" description="Disordered" evidence="1">
    <location>
        <begin position="1"/>
        <end position="110"/>
    </location>
</feature>
<organism evidence="2 3">
    <name type="scientific">Heterodera trifolii</name>
    <dbReference type="NCBI Taxonomy" id="157864"/>
    <lineage>
        <taxon>Eukaryota</taxon>
        <taxon>Metazoa</taxon>
        <taxon>Ecdysozoa</taxon>
        <taxon>Nematoda</taxon>
        <taxon>Chromadorea</taxon>
        <taxon>Rhabditida</taxon>
        <taxon>Tylenchina</taxon>
        <taxon>Tylenchomorpha</taxon>
        <taxon>Tylenchoidea</taxon>
        <taxon>Heteroderidae</taxon>
        <taxon>Heteroderinae</taxon>
        <taxon>Heterodera</taxon>
    </lineage>
</organism>